<dbReference type="PANTHER" id="PTHR13943:SF77">
    <property type="entry name" value="LRAT DOMAIN-CONTAINING PROTEIN"/>
    <property type="match status" value="1"/>
</dbReference>
<accession>A0A2C9L8F8</accession>
<dbReference type="EnsemblMetazoa" id="BGLB028216-RA">
    <property type="protein sequence ID" value="BGLB028216-PA"/>
    <property type="gene ID" value="BGLB028216"/>
</dbReference>
<proteinExistence type="inferred from homology"/>
<dbReference type="GO" id="GO:0016410">
    <property type="term" value="F:N-acyltransferase activity"/>
    <property type="evidence" value="ECO:0007669"/>
    <property type="project" value="TreeGrafter"/>
</dbReference>
<evidence type="ECO:0000256" key="4">
    <source>
        <dbReference type="ARBA" id="ARBA00023098"/>
    </source>
</evidence>
<evidence type="ECO:0000256" key="1">
    <source>
        <dbReference type="ARBA" id="ARBA00007824"/>
    </source>
</evidence>
<evidence type="ECO:0000313" key="7">
    <source>
        <dbReference type="Proteomes" id="UP000076420"/>
    </source>
</evidence>
<gene>
    <name evidence="6" type="primary">106080313</name>
</gene>
<dbReference type="InterPro" id="IPR051496">
    <property type="entry name" value="H-rev107_PLA/AT"/>
</dbReference>
<dbReference type="VEuPathDB" id="VectorBase:BGLAX_049118"/>
<feature type="domain" description="LRAT" evidence="5">
    <location>
        <begin position="39"/>
        <end position="158"/>
    </location>
</feature>
<sequence>MKPTKTYERNSKTYPIDGKKQFLECHHFNLLRTLEPGDIIKISRTFFNHWGIYVGNNSVVHVSVCNSGNSLTSAGLPVSNIFREPRMEAVVKQSFYRVVGDDYAECSSKNDSHKRPLPQASIVLNATSEIGPIQYQPLYKNCEHFVNKCRYGQEKSSQTQAAVLGLGAASGYAGFLLAGPIGAIAATGFSLYKLYQHAQKNTPEDVKKRNTYFHQF</sequence>
<dbReference type="PROSITE" id="PS51934">
    <property type="entry name" value="LRAT"/>
    <property type="match status" value="1"/>
</dbReference>
<dbReference type="KEGG" id="bgt:106080313"/>
<dbReference type="GO" id="GO:0008970">
    <property type="term" value="F:phospholipase A1 activity"/>
    <property type="evidence" value="ECO:0007669"/>
    <property type="project" value="TreeGrafter"/>
</dbReference>
<evidence type="ECO:0000256" key="3">
    <source>
        <dbReference type="ARBA" id="ARBA00022801"/>
    </source>
</evidence>
<dbReference type="VEuPathDB" id="VectorBase:BGLB028216"/>
<dbReference type="Pfam" id="PF04970">
    <property type="entry name" value="LRAT"/>
    <property type="match status" value="1"/>
</dbReference>
<organism evidence="6 7">
    <name type="scientific">Biomphalaria glabrata</name>
    <name type="common">Bloodfluke planorb</name>
    <name type="synonym">Freshwater snail</name>
    <dbReference type="NCBI Taxonomy" id="6526"/>
    <lineage>
        <taxon>Eukaryota</taxon>
        <taxon>Metazoa</taxon>
        <taxon>Spiralia</taxon>
        <taxon>Lophotrochozoa</taxon>
        <taxon>Mollusca</taxon>
        <taxon>Gastropoda</taxon>
        <taxon>Heterobranchia</taxon>
        <taxon>Euthyneura</taxon>
        <taxon>Panpulmonata</taxon>
        <taxon>Hygrophila</taxon>
        <taxon>Lymnaeoidea</taxon>
        <taxon>Planorbidae</taxon>
        <taxon>Biomphalaria</taxon>
    </lineage>
</organism>
<dbReference type="GO" id="GO:0004623">
    <property type="term" value="F:phospholipase A2 activity"/>
    <property type="evidence" value="ECO:0007669"/>
    <property type="project" value="TreeGrafter"/>
</dbReference>
<evidence type="ECO:0000313" key="6">
    <source>
        <dbReference type="EnsemblMetazoa" id="BGLB028216-PA"/>
    </source>
</evidence>
<dbReference type="STRING" id="6526.A0A2C9L8F8"/>
<keyword evidence="2" id="KW-0808">Transferase</keyword>
<dbReference type="Proteomes" id="UP000076420">
    <property type="component" value="Unassembled WGS sequence"/>
</dbReference>
<evidence type="ECO:0000259" key="5">
    <source>
        <dbReference type="PROSITE" id="PS51934"/>
    </source>
</evidence>
<protein>
    <recommendedName>
        <fullName evidence="5">LRAT domain-containing protein</fullName>
    </recommendedName>
</protein>
<dbReference type="InterPro" id="IPR007053">
    <property type="entry name" value="LRAT_dom"/>
</dbReference>
<keyword evidence="3" id="KW-0378">Hydrolase</keyword>
<dbReference type="Gene3D" id="3.90.1720.10">
    <property type="entry name" value="endopeptidase domain like (from Nostoc punctiforme)"/>
    <property type="match status" value="1"/>
</dbReference>
<comment type="similarity">
    <text evidence="1">Belongs to the H-rev107 family.</text>
</comment>
<name>A0A2C9L8F8_BIOGL</name>
<keyword evidence="4" id="KW-0443">Lipid metabolism</keyword>
<evidence type="ECO:0000256" key="2">
    <source>
        <dbReference type="ARBA" id="ARBA00022679"/>
    </source>
</evidence>
<dbReference type="GO" id="GO:0005737">
    <property type="term" value="C:cytoplasm"/>
    <property type="evidence" value="ECO:0007669"/>
    <property type="project" value="TreeGrafter"/>
</dbReference>
<dbReference type="GO" id="GO:0070292">
    <property type="term" value="P:N-acylphosphatidylethanolamine metabolic process"/>
    <property type="evidence" value="ECO:0007669"/>
    <property type="project" value="TreeGrafter"/>
</dbReference>
<dbReference type="PANTHER" id="PTHR13943">
    <property type="entry name" value="HRAS-LIKE SUPPRESSOR - RELATED"/>
    <property type="match status" value="1"/>
</dbReference>
<dbReference type="AlphaFoldDB" id="A0A2C9L8F8"/>
<reference evidence="6" key="1">
    <citation type="submission" date="2020-05" db="UniProtKB">
        <authorList>
            <consortium name="EnsemblMetazoa"/>
        </authorList>
    </citation>
    <scope>IDENTIFICATION</scope>
    <source>
        <strain evidence="6">BB02</strain>
    </source>
</reference>